<dbReference type="AlphaFoldDB" id="A0A183A7J5"/>
<dbReference type="PANTHER" id="PTHR23048:SF0">
    <property type="entry name" value="CALMODULIN LIKE 3"/>
    <property type="match status" value="1"/>
</dbReference>
<dbReference type="InterPro" id="IPR002048">
    <property type="entry name" value="EF_hand_dom"/>
</dbReference>
<dbReference type="Gene3D" id="1.10.238.10">
    <property type="entry name" value="EF-hand"/>
    <property type="match status" value="2"/>
</dbReference>
<dbReference type="OrthoDB" id="26525at2759"/>
<dbReference type="WBParaSite" id="ECPE_0000293301-mRNA-1">
    <property type="protein sequence ID" value="ECPE_0000293301-mRNA-1"/>
    <property type="gene ID" value="ECPE_0000293301"/>
</dbReference>
<evidence type="ECO:0000259" key="2">
    <source>
        <dbReference type="PROSITE" id="PS50222"/>
    </source>
</evidence>
<reference evidence="3 4" key="2">
    <citation type="submission" date="2018-11" db="EMBL/GenBank/DDBJ databases">
        <authorList>
            <consortium name="Pathogen Informatics"/>
        </authorList>
    </citation>
    <scope>NUCLEOTIDE SEQUENCE [LARGE SCALE GENOMIC DNA]</scope>
    <source>
        <strain evidence="3 4">Egypt</strain>
    </source>
</reference>
<dbReference type="EMBL" id="UZAN01039962">
    <property type="protein sequence ID" value="VDP67866.1"/>
    <property type="molecule type" value="Genomic_DNA"/>
</dbReference>
<dbReference type="InterPro" id="IPR050230">
    <property type="entry name" value="CALM/Myosin/TropC-like"/>
</dbReference>
<dbReference type="GO" id="GO:0016460">
    <property type="term" value="C:myosin II complex"/>
    <property type="evidence" value="ECO:0007669"/>
    <property type="project" value="TreeGrafter"/>
</dbReference>
<dbReference type="PROSITE" id="PS50222">
    <property type="entry name" value="EF_HAND_2"/>
    <property type="match status" value="1"/>
</dbReference>
<dbReference type="InterPro" id="IPR011992">
    <property type="entry name" value="EF-hand-dom_pair"/>
</dbReference>
<dbReference type="SUPFAM" id="SSF47473">
    <property type="entry name" value="EF-hand"/>
    <property type="match status" value="1"/>
</dbReference>
<evidence type="ECO:0000313" key="4">
    <source>
        <dbReference type="Proteomes" id="UP000272942"/>
    </source>
</evidence>
<accession>A0A183A7J5</accession>
<feature type="domain" description="EF-hand" evidence="2">
    <location>
        <begin position="84"/>
        <end position="119"/>
    </location>
</feature>
<keyword evidence="1" id="KW-0677">Repeat</keyword>
<dbReference type="GO" id="GO:0005509">
    <property type="term" value="F:calcium ion binding"/>
    <property type="evidence" value="ECO:0007669"/>
    <property type="project" value="InterPro"/>
</dbReference>
<protein>
    <submittedName>
        <fullName evidence="5">EF-hand domain-containing protein</fullName>
    </submittedName>
</protein>
<proteinExistence type="predicted"/>
<name>A0A183A7J5_9TREM</name>
<organism evidence="5">
    <name type="scientific">Echinostoma caproni</name>
    <dbReference type="NCBI Taxonomy" id="27848"/>
    <lineage>
        <taxon>Eukaryota</taxon>
        <taxon>Metazoa</taxon>
        <taxon>Spiralia</taxon>
        <taxon>Lophotrochozoa</taxon>
        <taxon>Platyhelminthes</taxon>
        <taxon>Trematoda</taxon>
        <taxon>Digenea</taxon>
        <taxon>Plagiorchiida</taxon>
        <taxon>Echinostomata</taxon>
        <taxon>Echinostomatoidea</taxon>
        <taxon>Echinostomatidae</taxon>
        <taxon>Echinostoma</taxon>
    </lineage>
</organism>
<evidence type="ECO:0000256" key="1">
    <source>
        <dbReference type="ARBA" id="ARBA00022737"/>
    </source>
</evidence>
<dbReference type="FunFam" id="1.10.238.10:FF:000003">
    <property type="entry name" value="Calmodulin A"/>
    <property type="match status" value="1"/>
</dbReference>
<dbReference type="PANTHER" id="PTHR23048">
    <property type="entry name" value="MYOSIN LIGHT CHAIN 1, 3"/>
    <property type="match status" value="1"/>
</dbReference>
<sequence>MKFADLSSHDAETIKKTVKIFEEGGSGTVKTAQLGNLLRYLKLIPTNAEIEQLTQVGDPQNTGQIRQTVLYHIIADLWPSNPSEVEQRVWSAFLSFDKLDQGVLTSEEFRLILTSIGHEPIPEFEVKKILKEFADPKTGKVPYGEVIRTWMK</sequence>
<reference evidence="5" key="1">
    <citation type="submission" date="2016-06" db="UniProtKB">
        <authorList>
            <consortium name="WormBaseParasite"/>
        </authorList>
    </citation>
    <scope>IDENTIFICATION</scope>
</reference>
<gene>
    <name evidence="3" type="ORF">ECPE_LOCUS2930</name>
</gene>
<evidence type="ECO:0000313" key="5">
    <source>
        <dbReference type="WBParaSite" id="ECPE_0000293301-mRNA-1"/>
    </source>
</evidence>
<keyword evidence="4" id="KW-1185">Reference proteome</keyword>
<dbReference type="Proteomes" id="UP000272942">
    <property type="component" value="Unassembled WGS sequence"/>
</dbReference>
<evidence type="ECO:0000313" key="3">
    <source>
        <dbReference type="EMBL" id="VDP67866.1"/>
    </source>
</evidence>